<dbReference type="AlphaFoldDB" id="A0ABD5U6B5"/>
<dbReference type="PANTHER" id="PTHR34796:SF1">
    <property type="entry name" value="EXPRESSED PROTEIN"/>
    <property type="match status" value="1"/>
</dbReference>
<evidence type="ECO:0000313" key="1">
    <source>
        <dbReference type="EMBL" id="MFC6826623.1"/>
    </source>
</evidence>
<dbReference type="Gene3D" id="1.10.3450.10">
    <property type="entry name" value="TTHA0068-like"/>
    <property type="match status" value="1"/>
</dbReference>
<gene>
    <name evidence="1" type="ORF">ACFQEV_16725</name>
</gene>
<keyword evidence="2" id="KW-1185">Reference proteome</keyword>
<comment type="caution">
    <text evidence="1">The sequence shown here is derived from an EMBL/GenBank/DDBJ whole genome shotgun (WGS) entry which is preliminary data.</text>
</comment>
<sequence>MERILRVGAAVFNAGDHHAAHDAWESRWLELADGTPDERLLHGLIQYTAAVHHARNRNWSGATGLATSAREYLGDVDDADENYRGVNVGAVRRYLGRLAADPEFAERARPLPLRIDGRVVRADDLPFEGVVDAARVVAEDYDAYDEAVIERAVEYATEEVEEDDPGVGGGRSGTRYVAFLFDFVGDRENRDILYERLFAHVERERARERDVSGLFE</sequence>
<dbReference type="EMBL" id="JBHSXH010000015">
    <property type="protein sequence ID" value="MFC6826623.1"/>
    <property type="molecule type" value="Genomic_DNA"/>
</dbReference>
<dbReference type="Proteomes" id="UP001596408">
    <property type="component" value="Unassembled WGS sequence"/>
</dbReference>
<evidence type="ECO:0000313" key="2">
    <source>
        <dbReference type="Proteomes" id="UP001596408"/>
    </source>
</evidence>
<proteinExistence type="predicted"/>
<dbReference type="InterPro" id="IPR023203">
    <property type="entry name" value="TTHA0068_sf"/>
</dbReference>
<dbReference type="Pfam" id="PF03745">
    <property type="entry name" value="DUF309"/>
    <property type="match status" value="1"/>
</dbReference>
<dbReference type="RefSeq" id="WP_379698502.1">
    <property type="nucleotide sequence ID" value="NZ_JBHSXH010000015.1"/>
</dbReference>
<accession>A0ABD5U6B5</accession>
<dbReference type="PANTHER" id="PTHR34796">
    <property type="entry name" value="EXPRESSED PROTEIN"/>
    <property type="match status" value="1"/>
</dbReference>
<dbReference type="InterPro" id="IPR005500">
    <property type="entry name" value="DUF309"/>
</dbReference>
<organism evidence="1 2">
    <name type="scientific">Halopelagius fulvigenes</name>
    <dbReference type="NCBI Taxonomy" id="1198324"/>
    <lineage>
        <taxon>Archaea</taxon>
        <taxon>Methanobacteriati</taxon>
        <taxon>Methanobacteriota</taxon>
        <taxon>Stenosarchaea group</taxon>
        <taxon>Halobacteria</taxon>
        <taxon>Halobacteriales</taxon>
        <taxon>Haloferacaceae</taxon>
    </lineage>
</organism>
<dbReference type="SUPFAM" id="SSF140663">
    <property type="entry name" value="TTHA0068-like"/>
    <property type="match status" value="1"/>
</dbReference>
<protein>
    <submittedName>
        <fullName evidence="1">DUF309 domain-containing protein</fullName>
    </submittedName>
</protein>
<reference evidence="1 2" key="1">
    <citation type="journal article" date="2019" name="Int. J. Syst. Evol. Microbiol.">
        <title>The Global Catalogue of Microorganisms (GCM) 10K type strain sequencing project: providing services to taxonomists for standard genome sequencing and annotation.</title>
        <authorList>
            <consortium name="The Broad Institute Genomics Platform"/>
            <consortium name="The Broad Institute Genome Sequencing Center for Infectious Disease"/>
            <person name="Wu L."/>
            <person name="Ma J."/>
        </authorList>
    </citation>
    <scope>NUCLEOTIDE SEQUENCE [LARGE SCALE GENOMIC DNA]</scope>
    <source>
        <strain evidence="1 2">YIM 94188</strain>
    </source>
</reference>
<name>A0ABD5U6B5_9EURY</name>